<evidence type="ECO:0000313" key="10">
    <source>
        <dbReference type="EMBL" id="QYN53470.1"/>
    </source>
</evidence>
<feature type="transmembrane region" description="Helical" evidence="7">
    <location>
        <begin position="50"/>
        <end position="67"/>
    </location>
</feature>
<feature type="transmembrane region" description="Helical" evidence="7">
    <location>
        <begin position="12"/>
        <end position="30"/>
    </location>
</feature>
<dbReference type="Pfam" id="PF00664">
    <property type="entry name" value="ABC_membrane"/>
    <property type="match status" value="1"/>
</dbReference>
<dbReference type="InterPro" id="IPR036640">
    <property type="entry name" value="ABC1_TM_sf"/>
</dbReference>
<dbReference type="InterPro" id="IPR025662">
    <property type="entry name" value="Sigma_54_int_dom_ATP-bd_1"/>
</dbReference>
<dbReference type="Proteomes" id="UP000826550">
    <property type="component" value="Chromosome"/>
</dbReference>
<dbReference type="PROSITE" id="PS50929">
    <property type="entry name" value="ABC_TM1F"/>
    <property type="match status" value="1"/>
</dbReference>
<keyword evidence="4 10" id="KW-0067">ATP-binding</keyword>
<gene>
    <name evidence="10" type="ORF">GYM71_08590</name>
</gene>
<dbReference type="InterPro" id="IPR003439">
    <property type="entry name" value="ABC_transporter-like_ATP-bd"/>
</dbReference>
<evidence type="ECO:0000256" key="3">
    <source>
        <dbReference type="ARBA" id="ARBA00022741"/>
    </source>
</evidence>
<feature type="domain" description="ABC transporter" evidence="8">
    <location>
        <begin position="320"/>
        <end position="526"/>
    </location>
</feature>
<evidence type="ECO:0000256" key="6">
    <source>
        <dbReference type="ARBA" id="ARBA00023136"/>
    </source>
</evidence>
<dbReference type="InterPro" id="IPR027417">
    <property type="entry name" value="P-loop_NTPase"/>
</dbReference>
<proteinExistence type="predicted"/>
<dbReference type="Pfam" id="PF00005">
    <property type="entry name" value="ABC_tran"/>
    <property type="match status" value="1"/>
</dbReference>
<comment type="subcellular location">
    <subcellularLocation>
        <location evidence="1">Cell membrane</location>
        <topology evidence="1">Multi-pass membrane protein</topology>
    </subcellularLocation>
</comment>
<dbReference type="InterPro" id="IPR011527">
    <property type="entry name" value="ABC1_TM_dom"/>
</dbReference>
<keyword evidence="3" id="KW-0547">Nucleotide-binding</keyword>
<dbReference type="PANTHER" id="PTHR43394:SF1">
    <property type="entry name" value="ATP-BINDING CASSETTE SUB-FAMILY B MEMBER 10, MITOCHONDRIAL"/>
    <property type="match status" value="1"/>
</dbReference>
<feature type="transmembrane region" description="Helical" evidence="7">
    <location>
        <begin position="124"/>
        <end position="143"/>
    </location>
</feature>
<name>A0ABX8W6R5_9LACO</name>
<dbReference type="PROSITE" id="PS00211">
    <property type="entry name" value="ABC_TRANSPORTER_1"/>
    <property type="match status" value="1"/>
</dbReference>
<evidence type="ECO:0000256" key="1">
    <source>
        <dbReference type="ARBA" id="ARBA00004651"/>
    </source>
</evidence>
<feature type="transmembrane region" description="Helical" evidence="7">
    <location>
        <begin position="149"/>
        <end position="168"/>
    </location>
</feature>
<keyword evidence="2 7" id="KW-0812">Transmembrane</keyword>
<reference evidence="10 11" key="1">
    <citation type="submission" date="2020-01" db="EMBL/GenBank/DDBJ databases">
        <title>Vast differences in strain-level diversity in the gut microbiota of two closely related honey bee species.</title>
        <authorList>
            <person name="Ellegaard K.M."/>
            <person name="Suenami S."/>
            <person name="Miyazaki R."/>
            <person name="Engel P."/>
        </authorList>
    </citation>
    <scope>NUCLEOTIDE SEQUENCE [LARGE SCALE GENOMIC DNA]</scope>
    <source>
        <strain evidence="10 11">ESL0416</strain>
    </source>
</reference>
<dbReference type="SMART" id="SM00382">
    <property type="entry name" value="AAA"/>
    <property type="match status" value="1"/>
</dbReference>
<dbReference type="PROSITE" id="PS50893">
    <property type="entry name" value="ABC_TRANSPORTER_2"/>
    <property type="match status" value="1"/>
</dbReference>
<evidence type="ECO:0000313" key="11">
    <source>
        <dbReference type="Proteomes" id="UP000826550"/>
    </source>
</evidence>
<keyword evidence="11" id="KW-1185">Reference proteome</keyword>
<sequence length="528" mass="59199">MTIRAFFRINPVRFIGIMINVVFIFASMIFDTQLLIIETTALKNNDPRTCFSIIAIEFGLALFNYLVQGLNSYLIIKQEQQYNVALREQITDHYYLDGQDHPVAQVQNRLTNDLVQNNENYLEAFIGFVSGLVTLVLVFILLITIHWSLLITIIAMTLVSLLVPKLIAKPLQKATMQISTSNQQYLDCLNKWLNGLDEIRRYLAGEKLFKVTAKAAKKLEDANVKQTGFTQLLSSINSLIEVIFSLMLFLLAGFLFLNGKVAFGVIVAASNCEYYMNFAISKMVDAYGQIKGAQKLNTEIEATCRLLPQPELGNATPAAFSTHNLSLQFPNGENLFFPDIAIQPGEKILFTGDSGSGKTTLFKLILKQIKPNTGEIVFKDQNGKIINPDMSQIGYIPQDPVLFPVSIADNMTMFNKKLQVRLPSLVAKVHLDSDIAKFDQGLNERIDLNKLNISGGQRQKIVLVRALVHQSKIILIDEGTSAIDQKATMAILREVTNTSATVLFIAHNFNAQMKQLFDREIHLTKLNE</sequence>
<evidence type="ECO:0000259" key="9">
    <source>
        <dbReference type="PROSITE" id="PS50929"/>
    </source>
</evidence>
<organism evidence="10 11">
    <name type="scientific">Lactobacillus panisapium</name>
    <dbReference type="NCBI Taxonomy" id="2012495"/>
    <lineage>
        <taxon>Bacteria</taxon>
        <taxon>Bacillati</taxon>
        <taxon>Bacillota</taxon>
        <taxon>Bacilli</taxon>
        <taxon>Lactobacillales</taxon>
        <taxon>Lactobacillaceae</taxon>
        <taxon>Lactobacillus</taxon>
    </lineage>
</organism>
<evidence type="ECO:0000256" key="5">
    <source>
        <dbReference type="ARBA" id="ARBA00022989"/>
    </source>
</evidence>
<dbReference type="PROSITE" id="PS00675">
    <property type="entry name" value="SIGMA54_INTERACT_1"/>
    <property type="match status" value="1"/>
</dbReference>
<dbReference type="PANTHER" id="PTHR43394">
    <property type="entry name" value="ATP-DEPENDENT PERMEASE MDL1, MITOCHONDRIAL"/>
    <property type="match status" value="1"/>
</dbReference>
<dbReference type="InterPro" id="IPR003593">
    <property type="entry name" value="AAA+_ATPase"/>
</dbReference>
<feature type="transmembrane region" description="Helical" evidence="7">
    <location>
        <begin position="239"/>
        <end position="257"/>
    </location>
</feature>
<dbReference type="GO" id="GO:0005524">
    <property type="term" value="F:ATP binding"/>
    <property type="evidence" value="ECO:0007669"/>
    <property type="project" value="UniProtKB-KW"/>
</dbReference>
<dbReference type="Gene3D" id="3.40.50.300">
    <property type="entry name" value="P-loop containing nucleotide triphosphate hydrolases"/>
    <property type="match status" value="1"/>
</dbReference>
<dbReference type="SUPFAM" id="SSF52540">
    <property type="entry name" value="P-loop containing nucleoside triphosphate hydrolases"/>
    <property type="match status" value="1"/>
</dbReference>
<evidence type="ECO:0000256" key="4">
    <source>
        <dbReference type="ARBA" id="ARBA00022840"/>
    </source>
</evidence>
<evidence type="ECO:0000256" key="7">
    <source>
        <dbReference type="SAM" id="Phobius"/>
    </source>
</evidence>
<accession>A0ABX8W6R5</accession>
<evidence type="ECO:0000256" key="2">
    <source>
        <dbReference type="ARBA" id="ARBA00022692"/>
    </source>
</evidence>
<feature type="domain" description="ABC transmembrane type-1" evidence="9">
    <location>
        <begin position="1"/>
        <end position="292"/>
    </location>
</feature>
<dbReference type="InterPro" id="IPR017871">
    <property type="entry name" value="ABC_transporter-like_CS"/>
</dbReference>
<keyword evidence="6 7" id="KW-0472">Membrane</keyword>
<dbReference type="SUPFAM" id="SSF90123">
    <property type="entry name" value="ABC transporter transmembrane region"/>
    <property type="match status" value="1"/>
</dbReference>
<evidence type="ECO:0000259" key="8">
    <source>
        <dbReference type="PROSITE" id="PS50893"/>
    </source>
</evidence>
<dbReference type="Gene3D" id="1.20.1560.10">
    <property type="entry name" value="ABC transporter type 1, transmembrane domain"/>
    <property type="match status" value="1"/>
</dbReference>
<dbReference type="EMBL" id="CP048268">
    <property type="protein sequence ID" value="QYN53470.1"/>
    <property type="molecule type" value="Genomic_DNA"/>
</dbReference>
<dbReference type="RefSeq" id="WP_220220161.1">
    <property type="nucleotide sequence ID" value="NZ_CP048268.1"/>
</dbReference>
<protein>
    <submittedName>
        <fullName evidence="10">ABC transporter ATP-binding protein</fullName>
    </submittedName>
</protein>
<dbReference type="InterPro" id="IPR039421">
    <property type="entry name" value="Type_1_exporter"/>
</dbReference>
<keyword evidence="5 7" id="KW-1133">Transmembrane helix</keyword>